<keyword evidence="3" id="KW-1185">Reference proteome</keyword>
<dbReference type="EMBL" id="AMGX01000020">
    <property type="protein sequence ID" value="EXJ66432.1"/>
    <property type="molecule type" value="Genomic_DNA"/>
</dbReference>
<organism evidence="2 3">
    <name type="scientific">Cladophialophora psammophila CBS 110553</name>
    <dbReference type="NCBI Taxonomy" id="1182543"/>
    <lineage>
        <taxon>Eukaryota</taxon>
        <taxon>Fungi</taxon>
        <taxon>Dikarya</taxon>
        <taxon>Ascomycota</taxon>
        <taxon>Pezizomycotina</taxon>
        <taxon>Eurotiomycetes</taxon>
        <taxon>Chaetothyriomycetidae</taxon>
        <taxon>Chaetothyriales</taxon>
        <taxon>Herpotrichiellaceae</taxon>
        <taxon>Cladophialophora</taxon>
    </lineage>
</organism>
<keyword evidence="1" id="KW-0812">Transmembrane</keyword>
<dbReference type="OrthoDB" id="5428890at2759"/>
<dbReference type="eggNOG" id="ENOG502SK62">
    <property type="taxonomic scope" value="Eukaryota"/>
</dbReference>
<evidence type="ECO:0000256" key="1">
    <source>
        <dbReference type="SAM" id="Phobius"/>
    </source>
</evidence>
<protein>
    <submittedName>
        <fullName evidence="2">Uncharacterized protein</fullName>
    </submittedName>
</protein>
<keyword evidence="1" id="KW-0472">Membrane</keyword>
<comment type="caution">
    <text evidence="2">The sequence shown here is derived from an EMBL/GenBank/DDBJ whole genome shotgun (WGS) entry which is preliminary data.</text>
</comment>
<gene>
    <name evidence="2" type="ORF">A1O5_10584</name>
</gene>
<reference evidence="2 3" key="1">
    <citation type="submission" date="2013-03" db="EMBL/GenBank/DDBJ databases">
        <title>The Genome Sequence of Cladophialophora psammophila CBS 110553.</title>
        <authorList>
            <consortium name="The Broad Institute Genomics Platform"/>
            <person name="Cuomo C."/>
            <person name="de Hoog S."/>
            <person name="Gorbushina A."/>
            <person name="Walker B."/>
            <person name="Young S.K."/>
            <person name="Zeng Q."/>
            <person name="Gargeya S."/>
            <person name="Fitzgerald M."/>
            <person name="Haas B."/>
            <person name="Abouelleil A."/>
            <person name="Allen A.W."/>
            <person name="Alvarado L."/>
            <person name="Arachchi H.M."/>
            <person name="Berlin A.M."/>
            <person name="Chapman S.B."/>
            <person name="Gainer-Dewar J."/>
            <person name="Goldberg J."/>
            <person name="Griggs A."/>
            <person name="Gujja S."/>
            <person name="Hansen M."/>
            <person name="Howarth C."/>
            <person name="Imamovic A."/>
            <person name="Ireland A."/>
            <person name="Larimer J."/>
            <person name="McCowan C."/>
            <person name="Murphy C."/>
            <person name="Pearson M."/>
            <person name="Poon T.W."/>
            <person name="Priest M."/>
            <person name="Roberts A."/>
            <person name="Saif S."/>
            <person name="Shea T."/>
            <person name="Sisk P."/>
            <person name="Sykes S."/>
            <person name="Wortman J."/>
            <person name="Nusbaum C."/>
            <person name="Birren B."/>
        </authorList>
    </citation>
    <scope>NUCLEOTIDE SEQUENCE [LARGE SCALE GENOMIC DNA]</scope>
    <source>
        <strain evidence="2 3">CBS 110553</strain>
    </source>
</reference>
<accession>W9WE96</accession>
<dbReference type="RefSeq" id="XP_007749350.1">
    <property type="nucleotide sequence ID" value="XM_007751160.1"/>
</dbReference>
<sequence>MNCFQHQTTERKDTIRNLLNGIWRVLPPEPKETASLTWDEADAYFKHYLKLLQDRRVVDGISISFSNTDNAAEEVIRFVQFVRERWDQPVEKIEDDIRNDPPPFLLKSTHDATRMALKLALRLWLFVDPNLSDSATVQPQPGQTSAGLQLHQAVSSSLWPRSSPSLKTLSADFSAKSLIRKGGFEFQSTGDLSEHLTFDPDCRWIIRVFGCARALEVHRLSEKIIVYPEAFVVEVQKTLQLLFPTAGRKSGRRTREYVKRYRADLEAPIVEMNRLSLGTYPFFGERLEHIQKRYNDSTQRLLRQWYYDRRKRVEWATFVVAVIVFILTVVFGIISSVTGILQVYAAYKWHN</sequence>
<dbReference type="HOGENOM" id="CLU_053383_0_0_1"/>
<feature type="transmembrane region" description="Helical" evidence="1">
    <location>
        <begin position="315"/>
        <end position="345"/>
    </location>
</feature>
<evidence type="ECO:0000313" key="2">
    <source>
        <dbReference type="EMBL" id="EXJ66432.1"/>
    </source>
</evidence>
<dbReference type="Proteomes" id="UP000019471">
    <property type="component" value="Unassembled WGS sequence"/>
</dbReference>
<dbReference type="AlphaFoldDB" id="W9WE96"/>
<name>W9WE96_9EURO</name>
<dbReference type="GeneID" id="19195277"/>
<proteinExistence type="predicted"/>
<evidence type="ECO:0000313" key="3">
    <source>
        <dbReference type="Proteomes" id="UP000019471"/>
    </source>
</evidence>
<keyword evidence="1" id="KW-1133">Transmembrane helix</keyword>